<reference evidence="1" key="2">
    <citation type="submission" date="2014-07" db="EMBL/GenBank/DDBJ databases">
        <authorList>
            <person name="Hull J."/>
        </authorList>
    </citation>
    <scope>NUCLEOTIDE SEQUENCE</scope>
</reference>
<reference evidence="1" key="1">
    <citation type="journal article" date="2014" name="PLoS ONE">
        <title>Transcriptome-Based Identification of ABC Transporters in the Western Tarnished Plant Bug Lygus hesperus.</title>
        <authorList>
            <person name="Hull J.J."/>
            <person name="Chaney K."/>
            <person name="Geib S.M."/>
            <person name="Fabrick J.A."/>
            <person name="Brent C.S."/>
            <person name="Walsh D."/>
            <person name="Lavine L.C."/>
        </authorList>
    </citation>
    <scope>NUCLEOTIDE SEQUENCE</scope>
</reference>
<feature type="non-terminal residue" evidence="1">
    <location>
        <position position="1"/>
    </location>
</feature>
<sequence length="110" mass="13273">VLHEWGILTVGRRDSLGSFFMGEEKYTTSLNELLFYFCLQTFSTGISLTIRDKHPKKHIRMYFWLFVPWHEEGRKIPVRNDVCKQEENRWFKEVMLSQESRVLITNHDSY</sequence>
<name>A0A0A9W5B1_LYGHE</name>
<evidence type="ECO:0000313" key="1">
    <source>
        <dbReference type="EMBL" id="JAG03597.1"/>
    </source>
</evidence>
<protein>
    <submittedName>
        <fullName evidence="1">Protein E(Sev)2B</fullName>
    </submittedName>
</protein>
<dbReference type="EMBL" id="GBHO01040007">
    <property type="protein sequence ID" value="JAG03597.1"/>
    <property type="molecule type" value="Transcribed_RNA"/>
</dbReference>
<gene>
    <name evidence="1" type="primary">drk_1</name>
    <name evidence="1" type="ORF">CM83_63113</name>
</gene>
<organism evidence="1">
    <name type="scientific">Lygus hesperus</name>
    <name type="common">Western plant bug</name>
    <dbReference type="NCBI Taxonomy" id="30085"/>
    <lineage>
        <taxon>Eukaryota</taxon>
        <taxon>Metazoa</taxon>
        <taxon>Ecdysozoa</taxon>
        <taxon>Arthropoda</taxon>
        <taxon>Hexapoda</taxon>
        <taxon>Insecta</taxon>
        <taxon>Pterygota</taxon>
        <taxon>Neoptera</taxon>
        <taxon>Paraneoptera</taxon>
        <taxon>Hemiptera</taxon>
        <taxon>Heteroptera</taxon>
        <taxon>Panheteroptera</taxon>
        <taxon>Cimicomorpha</taxon>
        <taxon>Miridae</taxon>
        <taxon>Mirini</taxon>
        <taxon>Lygus</taxon>
    </lineage>
</organism>
<accession>A0A0A9W5B1</accession>
<proteinExistence type="predicted"/>
<feature type="non-terminal residue" evidence="1">
    <location>
        <position position="110"/>
    </location>
</feature>
<dbReference type="AlphaFoldDB" id="A0A0A9W5B1"/>